<keyword evidence="4" id="KW-1185">Reference proteome</keyword>
<evidence type="ECO:0000313" key="3">
    <source>
        <dbReference type="EMBL" id="KRY56041.1"/>
    </source>
</evidence>
<organism evidence="3 4">
    <name type="scientific">Trichinella britovi</name>
    <name type="common">Parasitic roundworm</name>
    <dbReference type="NCBI Taxonomy" id="45882"/>
    <lineage>
        <taxon>Eukaryota</taxon>
        <taxon>Metazoa</taxon>
        <taxon>Ecdysozoa</taxon>
        <taxon>Nematoda</taxon>
        <taxon>Enoplea</taxon>
        <taxon>Dorylaimia</taxon>
        <taxon>Trichinellida</taxon>
        <taxon>Trichinellidae</taxon>
        <taxon>Trichinella</taxon>
    </lineage>
</organism>
<reference evidence="3 4" key="1">
    <citation type="submission" date="2015-01" db="EMBL/GenBank/DDBJ databases">
        <title>Evolution of Trichinella species and genotypes.</title>
        <authorList>
            <person name="Korhonen P.K."/>
            <person name="Edoardo P."/>
            <person name="Giuseppe L.R."/>
            <person name="Gasser R.B."/>
        </authorList>
    </citation>
    <scope>NUCLEOTIDE SEQUENCE [LARGE SCALE GENOMIC DNA]</scope>
    <source>
        <strain evidence="3">ISS120</strain>
    </source>
</reference>
<evidence type="ECO:0000313" key="4">
    <source>
        <dbReference type="Proteomes" id="UP000054653"/>
    </source>
</evidence>
<dbReference type="EMBL" id="JYDI01000123">
    <property type="protein sequence ID" value="KRY51543.1"/>
    <property type="molecule type" value="Genomic_DNA"/>
</dbReference>
<dbReference type="AlphaFoldDB" id="A0A0V1D3J7"/>
<evidence type="ECO:0000313" key="2">
    <source>
        <dbReference type="EMBL" id="KRY51543.1"/>
    </source>
</evidence>
<dbReference type="EMBL" id="JYDI01000047">
    <property type="protein sequence ID" value="KRY56041.1"/>
    <property type="molecule type" value="Genomic_DNA"/>
</dbReference>
<comment type="caution">
    <text evidence="3">The sequence shown here is derived from an EMBL/GenBank/DDBJ whole genome shotgun (WGS) entry which is preliminary data.</text>
</comment>
<feature type="chain" id="PRO_5007438165" description="Secreted protein" evidence="1">
    <location>
        <begin position="20"/>
        <end position="73"/>
    </location>
</feature>
<proteinExistence type="predicted"/>
<evidence type="ECO:0008006" key="5">
    <source>
        <dbReference type="Google" id="ProtNLM"/>
    </source>
</evidence>
<evidence type="ECO:0000256" key="1">
    <source>
        <dbReference type="SAM" id="SignalP"/>
    </source>
</evidence>
<dbReference type="Proteomes" id="UP000054653">
    <property type="component" value="Unassembled WGS sequence"/>
</dbReference>
<sequence>MFNLSTCVHLLFLSYYTDSLELYLAIREKPLSHVRHTTDCCAWTIVCNAVQKKKTVATRVGAFKMKKVVCSYK</sequence>
<name>A0A0V1D3J7_TRIBR</name>
<protein>
    <recommendedName>
        <fullName evidence="5">Secreted protein</fullName>
    </recommendedName>
</protein>
<keyword evidence="1" id="KW-0732">Signal</keyword>
<accession>A0A0V1D3J7</accession>
<gene>
    <name evidence="3" type="ORF">T03_10442</name>
    <name evidence="2" type="ORF">T03_13138</name>
</gene>
<feature type="signal peptide" evidence="1">
    <location>
        <begin position="1"/>
        <end position="19"/>
    </location>
</feature>